<dbReference type="EMBL" id="CP031165">
    <property type="protein sequence ID" value="AXV07843.1"/>
    <property type="molecule type" value="Genomic_DNA"/>
</dbReference>
<organism evidence="1 2">
    <name type="scientific">Euzebya pacifica</name>
    <dbReference type="NCBI Taxonomy" id="1608957"/>
    <lineage>
        <taxon>Bacteria</taxon>
        <taxon>Bacillati</taxon>
        <taxon>Actinomycetota</taxon>
        <taxon>Nitriliruptoria</taxon>
        <taxon>Euzebyales</taxon>
    </lineage>
</organism>
<dbReference type="Proteomes" id="UP000264006">
    <property type="component" value="Chromosome"/>
</dbReference>
<evidence type="ECO:0000313" key="1">
    <source>
        <dbReference type="EMBL" id="AXV07843.1"/>
    </source>
</evidence>
<name>A0A346Y046_9ACTN</name>
<reference evidence="1 2" key="1">
    <citation type="submission" date="2018-09" db="EMBL/GenBank/DDBJ databases">
        <title>Complete genome sequence of Euzebya sp. DY32-46 isolated from seawater of Pacific Ocean.</title>
        <authorList>
            <person name="Xu L."/>
            <person name="Wu Y.-H."/>
            <person name="Xu X.-W."/>
        </authorList>
    </citation>
    <scope>NUCLEOTIDE SEQUENCE [LARGE SCALE GENOMIC DNA]</scope>
    <source>
        <strain evidence="1 2">DY32-46</strain>
    </source>
</reference>
<dbReference type="KEGG" id="euz:DVS28_a3167"/>
<dbReference type="RefSeq" id="WP_114592274.1">
    <property type="nucleotide sequence ID" value="NZ_CP031165.1"/>
</dbReference>
<evidence type="ECO:0000313" key="2">
    <source>
        <dbReference type="Proteomes" id="UP000264006"/>
    </source>
</evidence>
<dbReference type="AlphaFoldDB" id="A0A346Y046"/>
<gene>
    <name evidence="1" type="ORF">DVS28_a3167</name>
</gene>
<keyword evidence="2" id="KW-1185">Reference proteome</keyword>
<proteinExistence type="predicted"/>
<dbReference type="OrthoDB" id="9853364at2"/>
<sequence>MDHVTPKLRSITGVARALIATVGVEEAVTILLTQFGWDIAFSAVSHVEGPEGARAMWLTLERVGTA</sequence>
<protein>
    <submittedName>
        <fullName evidence="1">Uncharacterized protein</fullName>
    </submittedName>
</protein>
<accession>A0A346Y046</accession>